<name>A0A2V5I193_ASPV1</name>
<protein>
    <submittedName>
        <fullName evidence="2">Uncharacterized protein</fullName>
    </submittedName>
</protein>
<proteinExistence type="predicted"/>
<evidence type="ECO:0000313" key="3">
    <source>
        <dbReference type="Proteomes" id="UP000249829"/>
    </source>
</evidence>
<sequence>MHSMGVSSFRVCYETADELCTPTTVVSLMGSLDVWRRFANMRWYCNRHGYDVIILWEMSTLQIRAALEAPQAVTVLDVLQAPGALQAIHAHALQILQAEMHALQAEAEVLQDLQKLEERQESKSVRAQQARQRLEKALPAHRQQAIKARQAQRSRRLRQAAQVRQANQAQQEEPGMITHFDVWLTESSAAVLKTFCEERNDLKIVSPLFAGTGKIYLDFIRDEHSHPLRAEMLKYLKSLGFTFKKSDQIARPDLWC</sequence>
<accession>A0A2V5I193</accession>
<keyword evidence="1" id="KW-0175">Coiled coil</keyword>
<evidence type="ECO:0000313" key="2">
    <source>
        <dbReference type="EMBL" id="PYI13426.1"/>
    </source>
</evidence>
<reference evidence="2 3" key="1">
    <citation type="submission" date="2018-02" db="EMBL/GenBank/DDBJ databases">
        <title>The genomes of Aspergillus section Nigri reveals drivers in fungal speciation.</title>
        <authorList>
            <consortium name="DOE Joint Genome Institute"/>
            <person name="Vesth T.C."/>
            <person name="Nybo J."/>
            <person name="Theobald S."/>
            <person name="Brandl J."/>
            <person name="Frisvad J.C."/>
            <person name="Nielsen K.F."/>
            <person name="Lyhne E.K."/>
            <person name="Kogle M.E."/>
            <person name="Kuo A."/>
            <person name="Riley R."/>
            <person name="Clum A."/>
            <person name="Nolan M."/>
            <person name="Lipzen A."/>
            <person name="Salamov A."/>
            <person name="Henrissat B."/>
            <person name="Wiebenga A."/>
            <person name="De vries R.P."/>
            <person name="Grigoriev I.V."/>
            <person name="Mortensen U.H."/>
            <person name="Andersen M.R."/>
            <person name="Baker S.E."/>
        </authorList>
    </citation>
    <scope>NUCLEOTIDE SEQUENCE [LARGE SCALE GENOMIC DNA]</scope>
    <source>
        <strain evidence="2 3">CBS 115571</strain>
    </source>
</reference>
<dbReference type="Proteomes" id="UP000249829">
    <property type="component" value="Unassembled WGS sequence"/>
</dbReference>
<feature type="coiled-coil region" evidence="1">
    <location>
        <begin position="93"/>
        <end position="137"/>
    </location>
</feature>
<organism evidence="2 3">
    <name type="scientific">Aspergillus violaceofuscus (strain CBS 115571)</name>
    <dbReference type="NCBI Taxonomy" id="1450538"/>
    <lineage>
        <taxon>Eukaryota</taxon>
        <taxon>Fungi</taxon>
        <taxon>Dikarya</taxon>
        <taxon>Ascomycota</taxon>
        <taxon>Pezizomycotina</taxon>
        <taxon>Eurotiomycetes</taxon>
        <taxon>Eurotiomycetidae</taxon>
        <taxon>Eurotiales</taxon>
        <taxon>Aspergillaceae</taxon>
        <taxon>Aspergillus</taxon>
    </lineage>
</organism>
<dbReference type="EMBL" id="KZ825244">
    <property type="protein sequence ID" value="PYI13426.1"/>
    <property type="molecule type" value="Genomic_DNA"/>
</dbReference>
<gene>
    <name evidence="2" type="ORF">BO99DRAFT_56736</name>
</gene>
<evidence type="ECO:0000256" key="1">
    <source>
        <dbReference type="SAM" id="Coils"/>
    </source>
</evidence>
<keyword evidence="3" id="KW-1185">Reference proteome</keyword>
<dbReference type="AlphaFoldDB" id="A0A2V5I193"/>